<accession>A0A9Q3FHT8</accession>
<dbReference type="EMBL" id="AVOT02042202">
    <property type="protein sequence ID" value="MBW0537591.1"/>
    <property type="molecule type" value="Genomic_DNA"/>
</dbReference>
<dbReference type="Proteomes" id="UP000765509">
    <property type="component" value="Unassembled WGS sequence"/>
</dbReference>
<proteinExistence type="predicted"/>
<sequence length="202" mass="22677">MFNIRSIFTKLTPTPGEKIPASSSSSSLLSEGRNTVEIMINNNEFVLENCQYIPRLFKNLICLLDLCNNPITISKKINRFTLSKGNENIMHGEIINKLMMAMLNQPSSYLILKHSNWNEGIGHPSNSILKSQGLLHNNDPCTVCVKAKSTMLPFKEHFEEVHHPLDCLHPDLVGPINPSSASGHKYFLTIMDQFTHSNSLVC</sequence>
<evidence type="ECO:0000313" key="2">
    <source>
        <dbReference type="Proteomes" id="UP000765509"/>
    </source>
</evidence>
<name>A0A9Q3FHT8_9BASI</name>
<gene>
    <name evidence="1" type="ORF">O181_077306</name>
</gene>
<protein>
    <submittedName>
        <fullName evidence="1">Uncharacterized protein</fullName>
    </submittedName>
</protein>
<organism evidence="1 2">
    <name type="scientific">Austropuccinia psidii MF-1</name>
    <dbReference type="NCBI Taxonomy" id="1389203"/>
    <lineage>
        <taxon>Eukaryota</taxon>
        <taxon>Fungi</taxon>
        <taxon>Dikarya</taxon>
        <taxon>Basidiomycota</taxon>
        <taxon>Pucciniomycotina</taxon>
        <taxon>Pucciniomycetes</taxon>
        <taxon>Pucciniales</taxon>
        <taxon>Sphaerophragmiaceae</taxon>
        <taxon>Austropuccinia</taxon>
    </lineage>
</organism>
<evidence type="ECO:0000313" key="1">
    <source>
        <dbReference type="EMBL" id="MBW0537591.1"/>
    </source>
</evidence>
<comment type="caution">
    <text evidence="1">The sequence shown here is derived from an EMBL/GenBank/DDBJ whole genome shotgun (WGS) entry which is preliminary data.</text>
</comment>
<dbReference type="AlphaFoldDB" id="A0A9Q3FHT8"/>
<keyword evidence="2" id="KW-1185">Reference proteome</keyword>
<reference evidence="1" key="1">
    <citation type="submission" date="2021-03" db="EMBL/GenBank/DDBJ databases">
        <title>Draft genome sequence of rust myrtle Austropuccinia psidii MF-1, a brazilian biotype.</title>
        <authorList>
            <person name="Quecine M.C."/>
            <person name="Pachon D.M.R."/>
            <person name="Bonatelli M.L."/>
            <person name="Correr F.H."/>
            <person name="Franceschini L.M."/>
            <person name="Leite T.F."/>
            <person name="Margarido G.R.A."/>
            <person name="Almeida C.A."/>
            <person name="Ferrarezi J.A."/>
            <person name="Labate C.A."/>
        </authorList>
    </citation>
    <scope>NUCLEOTIDE SEQUENCE</scope>
    <source>
        <strain evidence="1">MF-1</strain>
    </source>
</reference>
<dbReference type="OrthoDB" id="2663223at2759"/>